<dbReference type="RefSeq" id="XP_002113123.1">
    <property type="nucleotide sequence ID" value="XM_002113087.1"/>
</dbReference>
<dbReference type="EMBL" id="DS985245">
    <property type="protein sequence ID" value="EDV25233.1"/>
    <property type="molecule type" value="Genomic_DNA"/>
</dbReference>
<dbReference type="InterPro" id="IPR005225">
    <property type="entry name" value="Small_GTP-bd"/>
</dbReference>
<dbReference type="PRINTS" id="PR00449">
    <property type="entry name" value="RASTRNSFRMNG"/>
</dbReference>
<dbReference type="AlphaFoldDB" id="B3RX28"/>
<dbReference type="NCBIfam" id="TIGR00231">
    <property type="entry name" value="small_GTP"/>
    <property type="match status" value="1"/>
</dbReference>
<name>B3RX28_TRIAD</name>
<dbReference type="Gene3D" id="3.40.50.300">
    <property type="entry name" value="P-loop containing nucleotide triphosphate hydrolases"/>
    <property type="match status" value="1"/>
</dbReference>
<evidence type="ECO:0008006" key="10">
    <source>
        <dbReference type="Google" id="ProtNLM"/>
    </source>
</evidence>
<evidence type="ECO:0000256" key="5">
    <source>
        <dbReference type="ARBA" id="ARBA00023136"/>
    </source>
</evidence>
<dbReference type="InParanoid" id="B3RX28"/>
<dbReference type="GO" id="GO:0005525">
    <property type="term" value="F:GTP binding"/>
    <property type="evidence" value="ECO:0000318"/>
    <property type="project" value="GO_Central"/>
</dbReference>
<dbReference type="GO" id="GO:0019003">
    <property type="term" value="F:GDP binding"/>
    <property type="evidence" value="ECO:0000318"/>
    <property type="project" value="GO_Central"/>
</dbReference>
<dbReference type="KEGG" id="tad:TRIADDRAFT_56973"/>
<comment type="subcellular location">
    <subcellularLocation>
        <location evidence="1">Cell membrane</location>
        <topology evidence="1">Lipid-anchor</topology>
    </subcellularLocation>
</comment>
<evidence type="ECO:0000256" key="6">
    <source>
        <dbReference type="ARBA" id="ARBA00023288"/>
    </source>
</evidence>
<dbReference type="SUPFAM" id="SSF52540">
    <property type="entry name" value="P-loop containing nucleoside triphosphate hydrolases"/>
    <property type="match status" value="1"/>
</dbReference>
<dbReference type="STRING" id="10228.B3RX28"/>
<evidence type="ECO:0000313" key="9">
    <source>
        <dbReference type="Proteomes" id="UP000009022"/>
    </source>
</evidence>
<comment type="similarity">
    <text evidence="7">Belongs to the small GTPase superfamily. RasD family.</text>
</comment>
<accession>B3RX28</accession>
<evidence type="ECO:0000256" key="2">
    <source>
        <dbReference type="ARBA" id="ARBA00022475"/>
    </source>
</evidence>
<protein>
    <recommendedName>
        <fullName evidence="10">Small monomeric GTPase</fullName>
    </recommendedName>
</protein>
<dbReference type="GO" id="GO:0003924">
    <property type="term" value="F:GTPase activity"/>
    <property type="evidence" value="ECO:0000318"/>
    <property type="project" value="GO_Central"/>
</dbReference>
<dbReference type="SMART" id="SM00173">
    <property type="entry name" value="RAS"/>
    <property type="match status" value="1"/>
</dbReference>
<keyword evidence="4" id="KW-0547">Nucleotide-binding</keyword>
<keyword evidence="5" id="KW-0472">Membrane</keyword>
<dbReference type="OMA" id="WLSPALC"/>
<keyword evidence="4" id="KW-0342">GTP-binding</keyword>
<dbReference type="Pfam" id="PF00071">
    <property type="entry name" value="Ras"/>
    <property type="match status" value="1"/>
</dbReference>
<dbReference type="SMART" id="SM00174">
    <property type="entry name" value="RHO"/>
    <property type="match status" value="1"/>
</dbReference>
<reference evidence="8 9" key="1">
    <citation type="journal article" date="2008" name="Nature">
        <title>The Trichoplax genome and the nature of placozoans.</title>
        <authorList>
            <person name="Srivastava M."/>
            <person name="Begovic E."/>
            <person name="Chapman J."/>
            <person name="Putnam N.H."/>
            <person name="Hellsten U."/>
            <person name="Kawashima T."/>
            <person name="Kuo A."/>
            <person name="Mitros T."/>
            <person name="Salamov A."/>
            <person name="Carpenter M.L."/>
            <person name="Signorovitch A.Y."/>
            <person name="Moreno M.A."/>
            <person name="Kamm K."/>
            <person name="Grimwood J."/>
            <person name="Schmutz J."/>
            <person name="Shapiro H."/>
            <person name="Grigoriev I.V."/>
            <person name="Buss L.W."/>
            <person name="Schierwater B."/>
            <person name="Dellaporta S.L."/>
            <person name="Rokhsar D.S."/>
        </authorList>
    </citation>
    <scope>NUCLEOTIDE SEQUENCE [LARGE SCALE GENOMIC DNA]</scope>
    <source>
        <strain evidence="8 9">Grell-BS-1999</strain>
    </source>
</reference>
<gene>
    <name evidence="8" type="ORF">TRIADDRAFT_56973</name>
</gene>
<evidence type="ECO:0000256" key="4">
    <source>
        <dbReference type="ARBA" id="ARBA00023134"/>
    </source>
</evidence>
<keyword evidence="3" id="KW-0488">Methylation</keyword>
<dbReference type="PROSITE" id="PS51419">
    <property type="entry name" value="RAB"/>
    <property type="match status" value="1"/>
</dbReference>
<keyword evidence="9" id="KW-1185">Reference proteome</keyword>
<dbReference type="CTD" id="6753903"/>
<dbReference type="InterPro" id="IPR001806">
    <property type="entry name" value="Small_GTPase"/>
</dbReference>
<dbReference type="OrthoDB" id="265044at2759"/>
<sequence>MPTSADIQYQVLKMLQRQIRCHRVAVLGTAAVGKTCLVKRYLDNEFNIEHEPTVDEFYKKEIIAQGCRMTLEIMDTAGYYSFPEMRRLTIRKADTIVLVFALDDKSTFDYVKEIYKEVLDVIGGRGRKEIYLVGNKCDLESDRQVLDDDIDDIASKSIYMETSAKTGHNVSAVFDRIAEALLEGPHNKSMDRRKCNLKRRFSKVIIANRFVSNLDHKPPRQHHKALLGRSLTLDVQ</sequence>
<dbReference type="GO" id="GO:0005886">
    <property type="term" value="C:plasma membrane"/>
    <property type="evidence" value="ECO:0000318"/>
    <property type="project" value="GO_Central"/>
</dbReference>
<dbReference type="HOGENOM" id="CLU_041217_9_0_1"/>
<evidence type="ECO:0000256" key="7">
    <source>
        <dbReference type="ARBA" id="ARBA00038061"/>
    </source>
</evidence>
<evidence type="ECO:0000256" key="1">
    <source>
        <dbReference type="ARBA" id="ARBA00004193"/>
    </source>
</evidence>
<dbReference type="PANTHER" id="PTHR46149">
    <property type="entry name" value="MIP08469P"/>
    <property type="match status" value="1"/>
</dbReference>
<evidence type="ECO:0000256" key="3">
    <source>
        <dbReference type="ARBA" id="ARBA00022481"/>
    </source>
</evidence>
<keyword evidence="6" id="KW-0449">Lipoprotein</keyword>
<dbReference type="SMART" id="SM00175">
    <property type="entry name" value="RAB"/>
    <property type="match status" value="1"/>
</dbReference>
<dbReference type="eggNOG" id="KOG0395">
    <property type="taxonomic scope" value="Eukaryota"/>
</dbReference>
<proteinExistence type="inferred from homology"/>
<dbReference type="InterPro" id="IPR052236">
    <property type="entry name" value="Small_GTPase_RasD"/>
</dbReference>
<dbReference type="PhylomeDB" id="B3RX28"/>
<dbReference type="GeneID" id="6753903"/>
<dbReference type="Proteomes" id="UP000009022">
    <property type="component" value="Unassembled WGS sequence"/>
</dbReference>
<dbReference type="InterPro" id="IPR027417">
    <property type="entry name" value="P-loop_NTPase"/>
</dbReference>
<dbReference type="FunFam" id="3.40.50.300:FF:001423">
    <property type="entry name" value="Ras family GTPase"/>
    <property type="match status" value="1"/>
</dbReference>
<organism evidence="8 9">
    <name type="scientific">Trichoplax adhaerens</name>
    <name type="common">Trichoplax reptans</name>
    <dbReference type="NCBI Taxonomy" id="10228"/>
    <lineage>
        <taxon>Eukaryota</taxon>
        <taxon>Metazoa</taxon>
        <taxon>Placozoa</taxon>
        <taxon>Uniplacotomia</taxon>
        <taxon>Trichoplacea</taxon>
        <taxon>Trichoplacidae</taxon>
        <taxon>Trichoplax</taxon>
    </lineage>
</organism>
<keyword evidence="2" id="KW-1003">Cell membrane</keyword>
<dbReference type="PROSITE" id="PS51421">
    <property type="entry name" value="RAS"/>
    <property type="match status" value="1"/>
</dbReference>
<evidence type="ECO:0000313" key="8">
    <source>
        <dbReference type="EMBL" id="EDV25233.1"/>
    </source>
</evidence>